<sequence length="95" mass="10876">MEIFFLTTRDSTPARNEKEKKACQTSIDTHPARAPQGQDRRRGRDHHHSLYSLRTNRRPPSLRTGREQPEFFTLGCRGYHSSTRVGSVAPVGNQE</sequence>
<dbReference type="EMBL" id="JAQOWY010000665">
    <property type="protein sequence ID" value="KAK1839494.1"/>
    <property type="molecule type" value="Genomic_DNA"/>
</dbReference>
<protein>
    <submittedName>
        <fullName evidence="2">Uncharacterized protein</fullName>
    </submittedName>
</protein>
<reference evidence="2" key="1">
    <citation type="submission" date="2023-01" db="EMBL/GenBank/DDBJ databases">
        <title>Colletotrichum chrysophilum M932 genome sequence.</title>
        <authorList>
            <person name="Baroncelli R."/>
        </authorList>
    </citation>
    <scope>NUCLEOTIDE SEQUENCE</scope>
    <source>
        <strain evidence="2">M932</strain>
    </source>
</reference>
<accession>A0AAD9A5N8</accession>
<feature type="region of interest" description="Disordered" evidence="1">
    <location>
        <begin position="1"/>
        <end position="67"/>
    </location>
</feature>
<organism evidence="2 3">
    <name type="scientific">Colletotrichum chrysophilum</name>
    <dbReference type="NCBI Taxonomy" id="1836956"/>
    <lineage>
        <taxon>Eukaryota</taxon>
        <taxon>Fungi</taxon>
        <taxon>Dikarya</taxon>
        <taxon>Ascomycota</taxon>
        <taxon>Pezizomycotina</taxon>
        <taxon>Sordariomycetes</taxon>
        <taxon>Hypocreomycetidae</taxon>
        <taxon>Glomerellales</taxon>
        <taxon>Glomerellaceae</taxon>
        <taxon>Colletotrichum</taxon>
        <taxon>Colletotrichum gloeosporioides species complex</taxon>
    </lineage>
</organism>
<gene>
    <name evidence="2" type="ORF">CCHR01_17887</name>
</gene>
<dbReference type="AlphaFoldDB" id="A0AAD9A5N8"/>
<comment type="caution">
    <text evidence="2">The sequence shown here is derived from an EMBL/GenBank/DDBJ whole genome shotgun (WGS) entry which is preliminary data.</text>
</comment>
<dbReference type="Proteomes" id="UP001243330">
    <property type="component" value="Unassembled WGS sequence"/>
</dbReference>
<proteinExistence type="predicted"/>
<evidence type="ECO:0000256" key="1">
    <source>
        <dbReference type="SAM" id="MobiDB-lite"/>
    </source>
</evidence>
<keyword evidence="3" id="KW-1185">Reference proteome</keyword>
<evidence type="ECO:0000313" key="2">
    <source>
        <dbReference type="EMBL" id="KAK1839494.1"/>
    </source>
</evidence>
<name>A0AAD9A5N8_9PEZI</name>
<evidence type="ECO:0000313" key="3">
    <source>
        <dbReference type="Proteomes" id="UP001243330"/>
    </source>
</evidence>